<organism evidence="3 4">
    <name type="scientific">Pontiella sulfatireligans</name>
    <dbReference type="NCBI Taxonomy" id="2750658"/>
    <lineage>
        <taxon>Bacteria</taxon>
        <taxon>Pseudomonadati</taxon>
        <taxon>Kiritimatiellota</taxon>
        <taxon>Kiritimatiellia</taxon>
        <taxon>Kiritimatiellales</taxon>
        <taxon>Pontiellaceae</taxon>
        <taxon>Pontiella</taxon>
    </lineage>
</organism>
<dbReference type="Proteomes" id="UP000346198">
    <property type="component" value="Unassembled WGS sequence"/>
</dbReference>
<proteinExistence type="predicted"/>
<feature type="domain" description="CAAX prenyl protease 2/Lysostaphin resistance protein A-like" evidence="2">
    <location>
        <begin position="100"/>
        <end position="191"/>
    </location>
</feature>
<dbReference type="GO" id="GO:0004175">
    <property type="term" value="F:endopeptidase activity"/>
    <property type="evidence" value="ECO:0007669"/>
    <property type="project" value="UniProtKB-ARBA"/>
</dbReference>
<name>A0A6C2UP45_9BACT</name>
<dbReference type="RefSeq" id="WP_168433475.1">
    <property type="nucleotide sequence ID" value="NZ_CAAHFH010000002.1"/>
</dbReference>
<dbReference type="Pfam" id="PF02517">
    <property type="entry name" value="Rce1-like"/>
    <property type="match status" value="1"/>
</dbReference>
<evidence type="ECO:0000313" key="4">
    <source>
        <dbReference type="Proteomes" id="UP000346198"/>
    </source>
</evidence>
<dbReference type="EMBL" id="CAAHFH010000002">
    <property type="protein sequence ID" value="VGO22052.1"/>
    <property type="molecule type" value="Genomic_DNA"/>
</dbReference>
<keyword evidence="1" id="KW-0812">Transmembrane</keyword>
<evidence type="ECO:0000259" key="2">
    <source>
        <dbReference type="Pfam" id="PF02517"/>
    </source>
</evidence>
<sequence length="203" mass="22839">MSLLAALVPYVAVLLGMYVFHSAWLAILLYHAGIIAFLLYRKPSGLWKRLRRGINAPLLIPGMAVCALAAPAVYFMWPWLAASENTLPEWLAQYGLTGVAWLLLMPYFSIVHPALEELHWRGISPERATGLCRQDLLFAGYHVLVLFHLLHWPWLFLVFGVLAGSSFFWRWTVERFGGYAIAVLTHAVADAGVVLGVYFLLRS</sequence>
<reference evidence="3 4" key="1">
    <citation type="submission" date="2019-04" db="EMBL/GenBank/DDBJ databases">
        <authorList>
            <person name="Van Vliet M D."/>
        </authorList>
    </citation>
    <scope>NUCLEOTIDE SEQUENCE [LARGE SCALE GENOMIC DNA]</scope>
    <source>
        <strain evidence="3 4">F21</strain>
    </source>
</reference>
<evidence type="ECO:0000313" key="3">
    <source>
        <dbReference type="EMBL" id="VGO22052.1"/>
    </source>
</evidence>
<protein>
    <recommendedName>
        <fullName evidence="2">CAAX prenyl protease 2/Lysostaphin resistance protein A-like domain-containing protein</fullName>
    </recommendedName>
</protein>
<keyword evidence="4" id="KW-1185">Reference proteome</keyword>
<feature type="transmembrane region" description="Helical" evidence="1">
    <location>
        <begin position="92"/>
        <end position="115"/>
    </location>
</feature>
<dbReference type="InterPro" id="IPR003675">
    <property type="entry name" value="Rce1/LyrA-like_dom"/>
</dbReference>
<accession>A0A6C2UP45</accession>
<dbReference type="AlphaFoldDB" id="A0A6C2UP45"/>
<feature type="transmembrane region" description="Helical" evidence="1">
    <location>
        <begin position="136"/>
        <end position="156"/>
    </location>
</feature>
<evidence type="ECO:0000256" key="1">
    <source>
        <dbReference type="SAM" id="Phobius"/>
    </source>
</evidence>
<gene>
    <name evidence="3" type="ORF">SCARR_04133</name>
</gene>
<feature type="transmembrane region" description="Helical" evidence="1">
    <location>
        <begin position="58"/>
        <end position="80"/>
    </location>
</feature>
<feature type="transmembrane region" description="Helical" evidence="1">
    <location>
        <begin position="176"/>
        <end position="201"/>
    </location>
</feature>
<dbReference type="GO" id="GO:0080120">
    <property type="term" value="P:CAAX-box protein maturation"/>
    <property type="evidence" value="ECO:0007669"/>
    <property type="project" value="UniProtKB-ARBA"/>
</dbReference>
<feature type="transmembrane region" description="Helical" evidence="1">
    <location>
        <begin position="12"/>
        <end position="38"/>
    </location>
</feature>
<keyword evidence="1" id="KW-0472">Membrane</keyword>
<keyword evidence="1" id="KW-1133">Transmembrane helix</keyword>